<evidence type="ECO:0000259" key="2">
    <source>
        <dbReference type="Pfam" id="PF03972"/>
    </source>
</evidence>
<protein>
    <submittedName>
        <fullName evidence="4">MmgE/PrpD family protein</fullName>
    </submittedName>
</protein>
<dbReference type="InterPro" id="IPR042188">
    <property type="entry name" value="MmgE/PrpD_sf_2"/>
</dbReference>
<dbReference type="InterPro" id="IPR005656">
    <property type="entry name" value="MmgE_PrpD"/>
</dbReference>
<accession>A0ABR8Y3L6</accession>
<dbReference type="Pfam" id="PF19305">
    <property type="entry name" value="MmgE_PrpD_C"/>
    <property type="match status" value="1"/>
</dbReference>
<evidence type="ECO:0000313" key="5">
    <source>
        <dbReference type="Proteomes" id="UP000619101"/>
    </source>
</evidence>
<dbReference type="EMBL" id="JACSPZ010000016">
    <property type="protein sequence ID" value="MBD8038794.1"/>
    <property type="molecule type" value="Genomic_DNA"/>
</dbReference>
<keyword evidence="5" id="KW-1185">Reference proteome</keyword>
<reference evidence="4 5" key="1">
    <citation type="submission" date="2020-08" db="EMBL/GenBank/DDBJ databases">
        <title>A Genomic Blueprint of the Chicken Gut Microbiome.</title>
        <authorList>
            <person name="Gilroy R."/>
            <person name="Ravi A."/>
            <person name="Getino M."/>
            <person name="Pursley I."/>
            <person name="Horton D.L."/>
            <person name="Alikhan N.-F."/>
            <person name="Baker D."/>
            <person name="Gharbi K."/>
            <person name="Hall N."/>
            <person name="Watson M."/>
            <person name="Adriaenssens E.M."/>
            <person name="Foster-Nyarko E."/>
            <person name="Jarju S."/>
            <person name="Secka A."/>
            <person name="Antonio M."/>
            <person name="Oren A."/>
            <person name="Chaudhuri R."/>
            <person name="La Ragione R.M."/>
            <person name="Hildebrand F."/>
            <person name="Pallen M.J."/>
        </authorList>
    </citation>
    <scope>NUCLEOTIDE SEQUENCE [LARGE SCALE GENOMIC DNA]</scope>
    <source>
        <strain evidence="4 5">A46</strain>
    </source>
</reference>
<evidence type="ECO:0000259" key="3">
    <source>
        <dbReference type="Pfam" id="PF19305"/>
    </source>
</evidence>
<comment type="caution">
    <text evidence="4">The sequence shown here is derived from an EMBL/GenBank/DDBJ whole genome shotgun (WGS) entry which is preliminary data.</text>
</comment>
<comment type="similarity">
    <text evidence="1">Belongs to the PrpD family.</text>
</comment>
<dbReference type="InterPro" id="IPR042183">
    <property type="entry name" value="MmgE/PrpD_sf_1"/>
</dbReference>
<dbReference type="Pfam" id="PF03972">
    <property type="entry name" value="MmgE_PrpD_N"/>
    <property type="match status" value="1"/>
</dbReference>
<organism evidence="4 5">
    <name type="scientific">Solibacillus faecavium</name>
    <dbReference type="NCBI Taxonomy" id="2762221"/>
    <lineage>
        <taxon>Bacteria</taxon>
        <taxon>Bacillati</taxon>
        <taxon>Bacillota</taxon>
        <taxon>Bacilli</taxon>
        <taxon>Bacillales</taxon>
        <taxon>Caryophanaceae</taxon>
        <taxon>Solibacillus</taxon>
    </lineage>
</organism>
<dbReference type="InterPro" id="IPR045337">
    <property type="entry name" value="MmgE_PrpD_C"/>
</dbReference>
<dbReference type="PANTHER" id="PTHR16943">
    <property type="entry name" value="2-METHYLCITRATE DEHYDRATASE-RELATED"/>
    <property type="match status" value="1"/>
</dbReference>
<dbReference type="RefSeq" id="WP_191701856.1">
    <property type="nucleotide sequence ID" value="NZ_JACSPZ010000016.1"/>
</dbReference>
<dbReference type="Gene3D" id="1.10.4100.10">
    <property type="entry name" value="2-methylcitrate dehydratase PrpD"/>
    <property type="match status" value="1"/>
</dbReference>
<dbReference type="Proteomes" id="UP000619101">
    <property type="component" value="Unassembled WGS sequence"/>
</dbReference>
<gene>
    <name evidence="4" type="ORF">H9635_18785</name>
</gene>
<dbReference type="SUPFAM" id="SSF103378">
    <property type="entry name" value="2-methylcitrate dehydratase PrpD"/>
    <property type="match status" value="1"/>
</dbReference>
<evidence type="ECO:0000256" key="1">
    <source>
        <dbReference type="ARBA" id="ARBA00006174"/>
    </source>
</evidence>
<dbReference type="Gene3D" id="3.30.1330.120">
    <property type="entry name" value="2-methylcitrate dehydratase PrpD"/>
    <property type="match status" value="1"/>
</dbReference>
<dbReference type="PANTHER" id="PTHR16943:SF8">
    <property type="entry name" value="2-METHYLCITRATE DEHYDRATASE"/>
    <property type="match status" value="1"/>
</dbReference>
<name>A0ABR8Y3L6_9BACL</name>
<dbReference type="InterPro" id="IPR045336">
    <property type="entry name" value="MmgE_PrpD_N"/>
</dbReference>
<evidence type="ECO:0000313" key="4">
    <source>
        <dbReference type="EMBL" id="MBD8038794.1"/>
    </source>
</evidence>
<sequence>MTISEQLAQYIVNVRFEDIPEEVIHFTKLCIVDYYSSLLKGKEAEPVQMMEQVALLIGGEKQATAVTGLKTSITNAAFINGGASHVIELDDIHKASIVHAATVIMPAAIAIAEWQNLSGKRLIEAIIVGYEVAFRIGETVTPSHYYYFHNTATCGTFGAAAAVAKLLDLSKEQIVQAFGSAGTQAAGLWEFIEDGAMSKQLHPGKAAMNGILSALLAQQGFTGATAILEGRRGFFEAMSDEYDVTRMTDKLGEQYKITENAFKVHASCRHTHAAMDLAIQLYEKVKNNGIHSIKLIEVGAYQVALDITDAKNPQTVYAAKFSMQFCVALALLTGKGGYDAYTADSLQDPLIRSLMEKMVVSVDEDIQSQYPQEWGAKIQIHWLDGTIDVMQSQFSKGDPENPLNEQDFIGKFNSLVPLEETHKKKIINQLLHLETLQVQQIIRTIHPIKHISIV</sequence>
<feature type="domain" description="MmgE/PrpD N-terminal" evidence="2">
    <location>
        <begin position="5"/>
        <end position="244"/>
    </location>
</feature>
<dbReference type="InterPro" id="IPR036148">
    <property type="entry name" value="MmgE/PrpD_sf"/>
</dbReference>
<feature type="domain" description="MmgE/PrpD C-terminal" evidence="3">
    <location>
        <begin position="265"/>
        <end position="430"/>
    </location>
</feature>
<proteinExistence type="inferred from homology"/>